<organism evidence="3 4">
    <name type="scientific">Corynebacterium heidelbergense</name>
    <dbReference type="NCBI Taxonomy" id="2055947"/>
    <lineage>
        <taxon>Bacteria</taxon>
        <taxon>Bacillati</taxon>
        <taxon>Actinomycetota</taxon>
        <taxon>Actinomycetes</taxon>
        <taxon>Mycobacteriales</taxon>
        <taxon>Corynebacteriaceae</taxon>
        <taxon>Corynebacterium</taxon>
    </lineage>
</organism>
<feature type="transmembrane region" description="Helical" evidence="2">
    <location>
        <begin position="125"/>
        <end position="145"/>
    </location>
</feature>
<sequence length="324" mass="33638">MTSGNSGNGSPGGGYPNHNYGGGNAPYNPSNSGGPGYGGGQSHQQGYGPGYGQPGYPQQGPGQQSYGQQGQQYGSGGQPGPQYGAGYGQPGQPGQPGPWVQGGNGPAAPYGNPNPSNGKGNKTPLLIIGALILAILLVGGIFFFVNRDKEDPAPPSPSSTPATSTGAMSDSLGTSETSTSTSDFIPRSQMPDAKFASSMPHGITSYLRSCRDMRYTWERRSKPNEEMPGQQCTGKTGSPLADQEVDLIDYRAYGEDNIGHFKSQGGIIVSDTPDDFAAYVETDPGEWLLNVVNPAAGHTMEIEKVAGGEEAAKNVLRSLGYKVP</sequence>
<dbReference type="Proteomes" id="UP000251577">
    <property type="component" value="Unassembled WGS sequence"/>
</dbReference>
<feature type="compositionally biased region" description="Gly residues" evidence="1">
    <location>
        <begin position="73"/>
        <end position="91"/>
    </location>
</feature>
<evidence type="ECO:0000313" key="3">
    <source>
        <dbReference type="EMBL" id="RAV32973.1"/>
    </source>
</evidence>
<name>A0A364V8I3_9CORY</name>
<feature type="compositionally biased region" description="Low complexity" evidence="1">
    <location>
        <begin position="159"/>
        <end position="182"/>
    </location>
</feature>
<dbReference type="EMBL" id="QHCV01000005">
    <property type="protein sequence ID" value="RAV32973.1"/>
    <property type="molecule type" value="Genomic_DNA"/>
</dbReference>
<dbReference type="RefSeq" id="WP_113629984.1">
    <property type="nucleotide sequence ID" value="NZ_QHCV01000005.1"/>
</dbReference>
<feature type="compositionally biased region" description="Gly residues" evidence="1">
    <location>
        <begin position="1"/>
        <end position="24"/>
    </location>
</feature>
<keyword evidence="2" id="KW-0812">Transmembrane</keyword>
<gene>
    <name evidence="3" type="ORF">DLJ54_00815</name>
</gene>
<feature type="region of interest" description="Disordered" evidence="1">
    <location>
        <begin position="1"/>
        <end position="117"/>
    </location>
</feature>
<dbReference type="AlphaFoldDB" id="A0A364V8I3"/>
<evidence type="ECO:0000313" key="4">
    <source>
        <dbReference type="Proteomes" id="UP000251577"/>
    </source>
</evidence>
<feature type="compositionally biased region" description="Low complexity" evidence="1">
    <location>
        <begin position="54"/>
        <end position="72"/>
    </location>
</feature>
<keyword evidence="4" id="KW-1185">Reference proteome</keyword>
<accession>A0A364V8I3</accession>
<protein>
    <submittedName>
        <fullName evidence="3">Uncharacterized protein</fullName>
    </submittedName>
</protein>
<evidence type="ECO:0000256" key="2">
    <source>
        <dbReference type="SAM" id="Phobius"/>
    </source>
</evidence>
<feature type="compositionally biased region" description="Gly residues" evidence="1">
    <location>
        <begin position="33"/>
        <end position="53"/>
    </location>
</feature>
<reference evidence="3 4" key="1">
    <citation type="journal article" date="2018" name="Syst. Appl. Microbiol.">
        <title>Corynebacterium heidelbergense sp. nov., isolated from the preen glands of Egyptian geese (Alopochen aegyptiacus).</title>
        <authorList>
            <person name="Braun M.S."/>
            <person name="Wang E."/>
            <person name="Zimmermann S."/>
            <person name="Wink M."/>
        </authorList>
    </citation>
    <scope>NUCLEOTIDE SEQUENCE [LARGE SCALE GENOMIC DNA]</scope>
    <source>
        <strain evidence="3 4">647</strain>
    </source>
</reference>
<feature type="compositionally biased region" description="Low complexity" evidence="1">
    <location>
        <begin position="106"/>
        <end position="117"/>
    </location>
</feature>
<comment type="caution">
    <text evidence="3">The sequence shown here is derived from an EMBL/GenBank/DDBJ whole genome shotgun (WGS) entry which is preliminary data.</text>
</comment>
<keyword evidence="2" id="KW-0472">Membrane</keyword>
<proteinExistence type="predicted"/>
<feature type="region of interest" description="Disordered" evidence="1">
    <location>
        <begin position="149"/>
        <end position="197"/>
    </location>
</feature>
<evidence type="ECO:0000256" key="1">
    <source>
        <dbReference type="SAM" id="MobiDB-lite"/>
    </source>
</evidence>
<keyword evidence="2" id="KW-1133">Transmembrane helix</keyword>